<evidence type="ECO:0000313" key="1">
    <source>
        <dbReference type="EMBL" id="BDT62040.1"/>
    </source>
</evidence>
<name>A0A9C7BPR0_9VIRU</name>
<dbReference type="CDD" id="cd00198">
    <property type="entry name" value="vWFA"/>
    <property type="match status" value="1"/>
</dbReference>
<proteinExistence type="predicted"/>
<dbReference type="EMBL" id="LC738871">
    <property type="protein sequence ID" value="BDT62040.1"/>
    <property type="molecule type" value="Genomic_DNA"/>
</dbReference>
<dbReference type="InterPro" id="IPR036465">
    <property type="entry name" value="vWFA_dom_sf"/>
</dbReference>
<sequence>MATYWIKKEKDGYNDEYWQPPPMRRPDIDDDETLPDIEENETLWDSDARLYEAEEQIENGEIKTHFLLKMPSTIPTKLCAELTQTKMSRSERNCFNILMADVSASMNYYWPDIVSAWNTHVAHKLLGTTEIFVFDSEVTHVRSGSFLKVADLRGRGTDLTSALRTILEKVYDCRQKYVKVFIITDGCHNHDTVPQPNTVIKKMKEPMGKICDVYLLGVGKYFPVDYSLKIRSRLHNGSSNLPTLFWANRCDIDEQMKAIGGYLAKGNELNMKLSVPGYKMPGLTPTGDFHLSEWCYFPEDPEKHNKLKVYYQGRCSGQLILERSPVTTQILMETFRQWNSVAIQHRNLGKEFPSDLLPFMERLFNATLQTGSEGNSVAARIARASNKTTEVEFRTTVNKMKRILTLEKYEDALDLARDVLSTTVSAGKYEVRSLQLKGHSDDDYKNDRQEFQKVYLTKKAELKALTVTPEECCRITLTSTVSDLQDDDFLQLLELNKYEFLKQFTMSGIPVFSPTRDMLALNPWSYDIQKILTSPYTIMSQVAIESSAENKTPGDRHKDVKLKDDDDNTRFNAVVPVFSPESARAMKPLVQTRLYAMCATFAILKNPHIIDFDAHMAALASCWVRILYDHPNVPRPEYVRLREESIIATASLYTEKKGYATYCKLLREDTSQALMTQSTVKIDGRTVRCESIVKPMFMLRLMKQKEKDIDVKEVAEIMRLILLEFVGRSLSRTTKSSKKKDTPYTDLFVKTLKDDEDEDERREILQRRIRMASEEIAGSGAFQLSEFYTLEQVQKAAKREAKEQAKRLVKDLMPPIQINADKVTRLYSASLAGAVSWHTLRIYAKEMGLSKYVIDELFSEKSMFLYSRHALQYKSSRKRLAAKIDTYEESLSFVTRQVARENFACHTKEIERELVGLLQNSWLSEYDKAHSEMVQPMTKEQILSLASDREIEVTDTTFDELYQNYRPHLGLLTNACQCLCCPFFLQPSKRYNQHATVKRRGATQFLHAFHQTAYNCRAEADIQNVITEFQNGTYRKQKGQGEPVLVPLTDSLIKNMKQLKTTYSEFAH</sequence>
<evidence type="ECO:0008006" key="2">
    <source>
        <dbReference type="Google" id="ProtNLM"/>
    </source>
</evidence>
<organism evidence="1">
    <name type="scientific">Penaeus monodon majanivirus B</name>
    <dbReference type="NCBI Taxonomy" id="2984272"/>
    <lineage>
        <taxon>Viruses</taxon>
        <taxon>Viruses incertae sedis</taxon>
        <taxon>Naldaviricetes</taxon>
        <taxon>Nimaviridae</taxon>
    </lineage>
</organism>
<protein>
    <recommendedName>
        <fullName evidence="2">VWFA domain-containing protein</fullName>
    </recommendedName>
</protein>
<accession>A0A9C7BPR0</accession>
<dbReference type="SUPFAM" id="SSF53300">
    <property type="entry name" value="vWA-like"/>
    <property type="match status" value="1"/>
</dbReference>
<reference evidence="1" key="1">
    <citation type="submission" date="2022-10" db="EMBL/GenBank/DDBJ databases">
        <title>Genome sequences of endogenous nimaviruses in decapod crustaceans.</title>
        <authorList>
            <person name="Kawato S."/>
            <person name="Nozaki R."/>
            <person name="Kondo H."/>
            <person name="Hirono I."/>
        </authorList>
    </citation>
    <scope>NUCLEOTIDE SEQUENCE</scope>
    <source>
        <strain evidence="1">Mikawa2016</strain>
    </source>
</reference>